<protein>
    <submittedName>
        <fullName evidence="4">Soluble lytic murein transglycosylase-like protein</fullName>
    </submittedName>
</protein>
<dbReference type="GO" id="GO:0000270">
    <property type="term" value="P:peptidoglycan metabolic process"/>
    <property type="evidence" value="ECO:0007669"/>
    <property type="project" value="InterPro"/>
</dbReference>
<dbReference type="InterPro" id="IPR023346">
    <property type="entry name" value="Lysozyme-like_dom_sf"/>
</dbReference>
<dbReference type="Gene3D" id="1.10.530.10">
    <property type="match status" value="1"/>
</dbReference>
<proteinExistence type="inferred from homology"/>
<dbReference type="PROSITE" id="PS00922">
    <property type="entry name" value="TRANSGLYCOSYLASE"/>
    <property type="match status" value="1"/>
</dbReference>
<organism evidence="4 5">
    <name type="scientific">Frateuria aurantia (strain ATCC 33424 / DSM 6220 / KCTC 2777 / LMG 1558 / NBRC 3245 / NCIMB 13370)</name>
    <name type="common">Acetobacter aurantius</name>
    <dbReference type="NCBI Taxonomy" id="767434"/>
    <lineage>
        <taxon>Bacteria</taxon>
        <taxon>Pseudomonadati</taxon>
        <taxon>Pseudomonadota</taxon>
        <taxon>Gammaproteobacteria</taxon>
        <taxon>Lysobacterales</taxon>
        <taxon>Rhodanobacteraceae</taxon>
        <taxon>Frateuria</taxon>
    </lineage>
</organism>
<dbReference type="SUPFAM" id="SSF53955">
    <property type="entry name" value="Lysozyme-like"/>
    <property type="match status" value="1"/>
</dbReference>
<feature type="signal peptide" evidence="2">
    <location>
        <begin position="1"/>
        <end position="28"/>
    </location>
</feature>
<comment type="similarity">
    <text evidence="1">Belongs to the transglycosylase Slt family.</text>
</comment>
<accession>H8L542</accession>
<dbReference type="EMBL" id="CP003350">
    <property type="protein sequence ID" value="AFC86621.1"/>
    <property type="molecule type" value="Genomic_DNA"/>
</dbReference>
<dbReference type="Pfam" id="PF01464">
    <property type="entry name" value="SLT"/>
    <property type="match status" value="1"/>
</dbReference>
<dbReference type="AlphaFoldDB" id="H8L542"/>
<name>H8L542_FRAAD</name>
<gene>
    <name evidence="4" type="ordered locus">Fraau_2245</name>
</gene>
<feature type="domain" description="Transglycosylase SLT" evidence="3">
    <location>
        <begin position="194"/>
        <end position="290"/>
    </location>
</feature>
<dbReference type="GO" id="GO:0016020">
    <property type="term" value="C:membrane"/>
    <property type="evidence" value="ECO:0007669"/>
    <property type="project" value="InterPro"/>
</dbReference>
<dbReference type="GO" id="GO:0008933">
    <property type="term" value="F:peptidoglycan lytic transglycosylase activity"/>
    <property type="evidence" value="ECO:0007669"/>
    <property type="project" value="InterPro"/>
</dbReference>
<dbReference type="InterPro" id="IPR000189">
    <property type="entry name" value="Transglyc_AS"/>
</dbReference>
<dbReference type="KEGG" id="fau:Fraau_2245"/>
<dbReference type="HOGENOM" id="CLU_065765_2_0_6"/>
<dbReference type="RefSeq" id="WP_014403624.1">
    <property type="nucleotide sequence ID" value="NC_017033.1"/>
</dbReference>
<dbReference type="PANTHER" id="PTHR37423">
    <property type="entry name" value="SOLUBLE LYTIC MUREIN TRANSGLYCOSYLASE-RELATED"/>
    <property type="match status" value="1"/>
</dbReference>
<dbReference type="CDD" id="cd00254">
    <property type="entry name" value="LT-like"/>
    <property type="match status" value="1"/>
</dbReference>
<evidence type="ECO:0000313" key="5">
    <source>
        <dbReference type="Proteomes" id="UP000005234"/>
    </source>
</evidence>
<dbReference type="Proteomes" id="UP000005234">
    <property type="component" value="Chromosome"/>
</dbReference>
<keyword evidence="5" id="KW-1185">Reference proteome</keyword>
<dbReference type="InterPro" id="IPR008258">
    <property type="entry name" value="Transglycosylase_SLT_dom_1"/>
</dbReference>
<keyword evidence="2" id="KW-0732">Signal</keyword>
<dbReference type="eggNOG" id="COG0741">
    <property type="taxonomic scope" value="Bacteria"/>
</dbReference>
<evidence type="ECO:0000256" key="1">
    <source>
        <dbReference type="ARBA" id="ARBA00007734"/>
    </source>
</evidence>
<reference evidence="4" key="1">
    <citation type="submission" date="2012-02" db="EMBL/GenBank/DDBJ databases">
        <title>The complete genome of Frateuria aurantia DSM 6220.</title>
        <authorList>
            <consortium name="US DOE Joint Genome Institute (JGI-PGF)"/>
            <person name="Lucas S."/>
            <person name="Copeland A."/>
            <person name="Lapidus A."/>
            <person name="Glavina del Rio T."/>
            <person name="Dalin E."/>
            <person name="Tice H."/>
            <person name="Bruce D."/>
            <person name="Goodwin L."/>
            <person name="Pitluck S."/>
            <person name="Peters L."/>
            <person name="Ovchinnikova G."/>
            <person name="Teshima H."/>
            <person name="Kyrpides N."/>
            <person name="Mavromatis K."/>
            <person name="Ivanova N."/>
            <person name="Brettin T."/>
            <person name="Detter J.C."/>
            <person name="Han C."/>
            <person name="Larimer F."/>
            <person name="Land M."/>
            <person name="Hauser L."/>
            <person name="Markowitz V."/>
            <person name="Cheng J.-F."/>
            <person name="Hugenholtz P."/>
            <person name="Woyke T."/>
            <person name="Wu D."/>
            <person name="Brambilla E."/>
            <person name="Klenk H.-P."/>
            <person name="Eisen J.A."/>
        </authorList>
    </citation>
    <scope>NUCLEOTIDE SEQUENCE</scope>
    <source>
        <strain evidence="4">DSM 6220</strain>
    </source>
</reference>
<dbReference type="STRING" id="767434.Fraau_2245"/>
<sequence>MKRLARRFCLIAVGGLCVWLAAVCASQAAATILYRCVGEQGEPLYTGHIGHHHGCRRLSGVGLPTARRHSPGFRGVTGAALYQPAPRQAGVGSDTGKIAAPVVWPVSGAGGASAHTGTALAQAALPSSALRGAVYRVRRADGSLEYTNLAPATSGGGQVVRLFTYLITCMACNLHSPIHWQTVPLRWADYAGSIEDASRRYGVDQALLRAVIHAESAFNARAISLKGAQGLMQLMPVTASEMGVTDAFDPDQNIAGGARYLAGLLQRFHGDIRQVAAAYDAGAGAVIRYGGVPPYAETQVYVQRVELLFHRYQMRDRAESRRSRMD</sequence>
<feature type="chain" id="PRO_5003613653" evidence="2">
    <location>
        <begin position="29"/>
        <end position="326"/>
    </location>
</feature>
<dbReference type="PANTHER" id="PTHR37423:SF2">
    <property type="entry name" value="MEMBRANE-BOUND LYTIC MUREIN TRANSGLYCOSYLASE C"/>
    <property type="match status" value="1"/>
</dbReference>
<evidence type="ECO:0000256" key="2">
    <source>
        <dbReference type="SAM" id="SignalP"/>
    </source>
</evidence>
<evidence type="ECO:0000259" key="3">
    <source>
        <dbReference type="Pfam" id="PF01464"/>
    </source>
</evidence>
<evidence type="ECO:0000313" key="4">
    <source>
        <dbReference type="EMBL" id="AFC86621.1"/>
    </source>
</evidence>